<dbReference type="PANTHER" id="PTHR23152:SF4">
    <property type="entry name" value="2-OXOADIPATE DEHYDROGENASE COMPLEX COMPONENT E1"/>
    <property type="match status" value="1"/>
</dbReference>
<dbReference type="EMBL" id="JAVDQN010000002">
    <property type="protein sequence ID" value="MDR6376219.1"/>
    <property type="molecule type" value="Genomic_DNA"/>
</dbReference>
<feature type="domain" description="Transketolase-like pyrimidine-binding" evidence="5">
    <location>
        <begin position="1"/>
        <end position="178"/>
    </location>
</feature>
<evidence type="ECO:0000256" key="2">
    <source>
        <dbReference type="ARBA" id="ARBA00012280"/>
    </source>
</evidence>
<sequence>MIFAYRVDVERGTFLHRLAVWHAQDYLSGINNRYLPLRHIAVRQGRFDIVNSPLSEAAVLGFEYGYSVETHTCLTVWEAQYGDFANGAQVLFDQYIAPGEYKLNYLSSLVVMLPHGHESVGPEHSNAWLGRFPQLCARENLRVVAPSTSAQWFHLLRQQATARQRKPMIVVSPKSQLCGNGESHSDAEELTSATNTFQPVLVEQGIDSPETVKRLVLCYGKFYYGIEAALTDGERATMAIVASSSCTVSSERTERLDG</sequence>
<protein>
    <recommendedName>
        <fullName evidence="2">oxoglutarate dehydrogenase (succinyl-transferring)</fullName>
        <ecNumber evidence="2">1.2.4.2</ecNumber>
    </recommendedName>
</protein>
<keyword evidence="3" id="KW-0560">Oxidoreductase</keyword>
<evidence type="ECO:0000256" key="4">
    <source>
        <dbReference type="ARBA" id="ARBA00023052"/>
    </source>
</evidence>
<dbReference type="EC" id="1.2.4.2" evidence="2"/>
<accession>A0ABU1KZ40</accession>
<keyword evidence="4" id="KW-0786">Thiamine pyrophosphate</keyword>
<organism evidence="6 7">
    <name type="scientific">Paraburkholderia caledonica</name>
    <dbReference type="NCBI Taxonomy" id="134536"/>
    <lineage>
        <taxon>Bacteria</taxon>
        <taxon>Pseudomonadati</taxon>
        <taxon>Pseudomonadota</taxon>
        <taxon>Betaproteobacteria</taxon>
        <taxon>Burkholderiales</taxon>
        <taxon>Burkholderiaceae</taxon>
        <taxon>Paraburkholderia</taxon>
    </lineage>
</organism>
<dbReference type="InterPro" id="IPR011603">
    <property type="entry name" value="2oxoglutarate_DH_E1"/>
</dbReference>
<dbReference type="PANTHER" id="PTHR23152">
    <property type="entry name" value="2-OXOGLUTARATE DEHYDROGENASE"/>
    <property type="match status" value="1"/>
</dbReference>
<dbReference type="InterPro" id="IPR005475">
    <property type="entry name" value="Transketolase-like_Pyr-bd"/>
</dbReference>
<dbReference type="SMART" id="SM00861">
    <property type="entry name" value="Transket_pyr"/>
    <property type="match status" value="1"/>
</dbReference>
<dbReference type="Pfam" id="PF16870">
    <property type="entry name" value="OxoGdeHyase_C"/>
    <property type="match status" value="1"/>
</dbReference>
<evidence type="ECO:0000313" key="7">
    <source>
        <dbReference type="Proteomes" id="UP001185254"/>
    </source>
</evidence>
<evidence type="ECO:0000313" key="6">
    <source>
        <dbReference type="EMBL" id="MDR6376219.1"/>
    </source>
</evidence>
<dbReference type="InterPro" id="IPR029061">
    <property type="entry name" value="THDP-binding"/>
</dbReference>
<name>A0ABU1KZ40_9BURK</name>
<dbReference type="Proteomes" id="UP001185254">
    <property type="component" value="Unassembled WGS sequence"/>
</dbReference>
<dbReference type="SUPFAM" id="SSF52518">
    <property type="entry name" value="Thiamin diphosphate-binding fold (THDP-binding)"/>
    <property type="match status" value="1"/>
</dbReference>
<dbReference type="Pfam" id="PF02779">
    <property type="entry name" value="Transket_pyr"/>
    <property type="match status" value="1"/>
</dbReference>
<gene>
    <name evidence="6" type="ORF">J2776_002919</name>
</gene>
<dbReference type="InterPro" id="IPR031717">
    <property type="entry name" value="ODO-1/KGD_C"/>
</dbReference>
<comment type="cofactor">
    <cofactor evidence="1">
        <name>thiamine diphosphate</name>
        <dbReference type="ChEBI" id="CHEBI:58937"/>
    </cofactor>
</comment>
<evidence type="ECO:0000259" key="5">
    <source>
        <dbReference type="SMART" id="SM00861"/>
    </source>
</evidence>
<comment type="caution">
    <text evidence="6">The sequence shown here is derived from an EMBL/GenBank/DDBJ whole genome shotgun (WGS) entry which is preliminary data.</text>
</comment>
<evidence type="ECO:0000256" key="3">
    <source>
        <dbReference type="ARBA" id="ARBA00023002"/>
    </source>
</evidence>
<evidence type="ECO:0000256" key="1">
    <source>
        <dbReference type="ARBA" id="ARBA00001964"/>
    </source>
</evidence>
<proteinExistence type="predicted"/>
<reference evidence="6 7" key="1">
    <citation type="submission" date="2023-07" db="EMBL/GenBank/DDBJ databases">
        <title>Sorghum-associated microbial communities from plants grown in Nebraska, USA.</title>
        <authorList>
            <person name="Schachtman D."/>
        </authorList>
    </citation>
    <scope>NUCLEOTIDE SEQUENCE [LARGE SCALE GENOMIC DNA]</scope>
    <source>
        <strain evidence="6 7">DS1039</strain>
    </source>
</reference>
<dbReference type="Gene3D" id="3.40.50.12470">
    <property type="match status" value="1"/>
</dbReference>
<keyword evidence="7" id="KW-1185">Reference proteome</keyword>